<evidence type="ECO:0000313" key="3">
    <source>
        <dbReference type="EMBL" id="KAG0011204.1"/>
    </source>
</evidence>
<dbReference type="EMBL" id="JAAAID010001188">
    <property type="protein sequence ID" value="KAG0011204.1"/>
    <property type="molecule type" value="Genomic_DNA"/>
</dbReference>
<dbReference type="AlphaFoldDB" id="A0A9P6SY50"/>
<reference evidence="3" key="1">
    <citation type="journal article" date="2020" name="Fungal Divers.">
        <title>Resolving the Mortierellaceae phylogeny through synthesis of multi-gene phylogenetics and phylogenomics.</title>
        <authorList>
            <person name="Vandepol N."/>
            <person name="Liber J."/>
            <person name="Desiro A."/>
            <person name="Na H."/>
            <person name="Kennedy M."/>
            <person name="Barry K."/>
            <person name="Grigoriev I.V."/>
            <person name="Miller A.N."/>
            <person name="O'Donnell K."/>
            <person name="Stajich J.E."/>
            <person name="Bonito G."/>
        </authorList>
    </citation>
    <scope>NUCLEOTIDE SEQUENCE</scope>
    <source>
        <strain evidence="3">NRRL 2769</strain>
    </source>
</reference>
<sequence>MAVASRETTHELLSGLMYHNGDGAPRDPTKAAEWYLKAANQGDADAEFILGILHRNGYGILTEMSGNNGAIREQPRNGSQEQFSHQQSNSAM</sequence>
<evidence type="ECO:0000313" key="4">
    <source>
        <dbReference type="Proteomes" id="UP000703661"/>
    </source>
</evidence>
<organism evidence="3 4">
    <name type="scientific">Entomortierella chlamydospora</name>
    <dbReference type="NCBI Taxonomy" id="101097"/>
    <lineage>
        <taxon>Eukaryota</taxon>
        <taxon>Fungi</taxon>
        <taxon>Fungi incertae sedis</taxon>
        <taxon>Mucoromycota</taxon>
        <taxon>Mortierellomycotina</taxon>
        <taxon>Mortierellomycetes</taxon>
        <taxon>Mortierellales</taxon>
        <taxon>Mortierellaceae</taxon>
        <taxon>Entomortierella</taxon>
    </lineage>
</organism>
<dbReference type="InterPro" id="IPR011990">
    <property type="entry name" value="TPR-like_helical_dom_sf"/>
</dbReference>
<dbReference type="Proteomes" id="UP000703661">
    <property type="component" value="Unassembled WGS sequence"/>
</dbReference>
<dbReference type="Gene3D" id="1.25.40.10">
    <property type="entry name" value="Tetratricopeptide repeat domain"/>
    <property type="match status" value="1"/>
</dbReference>
<name>A0A9P6SY50_9FUNG</name>
<dbReference type="Pfam" id="PF08238">
    <property type="entry name" value="Sel1"/>
    <property type="match status" value="2"/>
</dbReference>
<keyword evidence="4" id="KW-1185">Reference proteome</keyword>
<evidence type="ECO:0000256" key="1">
    <source>
        <dbReference type="ARBA" id="ARBA00038101"/>
    </source>
</evidence>
<dbReference type="SMART" id="SM00671">
    <property type="entry name" value="SEL1"/>
    <property type="match status" value="1"/>
</dbReference>
<dbReference type="PANTHER" id="PTHR11102">
    <property type="entry name" value="SEL-1-LIKE PROTEIN"/>
    <property type="match status" value="1"/>
</dbReference>
<gene>
    <name evidence="3" type="ORF">BGZ80_000850</name>
</gene>
<comment type="similarity">
    <text evidence="1">Belongs to the sel-1 family.</text>
</comment>
<feature type="compositionally biased region" description="Polar residues" evidence="2">
    <location>
        <begin position="76"/>
        <end position="92"/>
    </location>
</feature>
<comment type="caution">
    <text evidence="3">The sequence shown here is derived from an EMBL/GenBank/DDBJ whole genome shotgun (WGS) entry which is preliminary data.</text>
</comment>
<dbReference type="InterPro" id="IPR006597">
    <property type="entry name" value="Sel1-like"/>
</dbReference>
<dbReference type="SUPFAM" id="SSF81901">
    <property type="entry name" value="HCP-like"/>
    <property type="match status" value="1"/>
</dbReference>
<accession>A0A9P6SY50</accession>
<dbReference type="PANTHER" id="PTHR11102:SF160">
    <property type="entry name" value="ERAD-ASSOCIATED E3 UBIQUITIN-PROTEIN LIGASE COMPONENT HRD3"/>
    <property type="match status" value="1"/>
</dbReference>
<feature type="region of interest" description="Disordered" evidence="2">
    <location>
        <begin position="68"/>
        <end position="92"/>
    </location>
</feature>
<protein>
    <submittedName>
        <fullName evidence="3">Uncharacterized protein</fullName>
    </submittedName>
</protein>
<proteinExistence type="inferred from homology"/>
<dbReference type="InterPro" id="IPR050767">
    <property type="entry name" value="Sel1_AlgK"/>
</dbReference>
<evidence type="ECO:0000256" key="2">
    <source>
        <dbReference type="SAM" id="MobiDB-lite"/>
    </source>
</evidence>